<dbReference type="NCBIfam" id="NF004012">
    <property type="entry name" value="PRK05477.1-2"/>
    <property type="match status" value="1"/>
</dbReference>
<dbReference type="NCBIfam" id="NF004014">
    <property type="entry name" value="PRK05477.1-4"/>
    <property type="match status" value="1"/>
</dbReference>
<dbReference type="InterPro" id="IPR014746">
    <property type="entry name" value="Gln_synth/guanido_kin_cat_dom"/>
</dbReference>
<dbReference type="SUPFAM" id="SSF89095">
    <property type="entry name" value="GatB/YqeY motif"/>
    <property type="match status" value="1"/>
</dbReference>
<feature type="non-terminal residue" evidence="8">
    <location>
        <position position="1"/>
    </location>
</feature>
<evidence type="ECO:0000313" key="8">
    <source>
        <dbReference type="EMBL" id="JAP63523.1"/>
    </source>
</evidence>
<feature type="domain" description="Asn/Gln amidotransferase" evidence="7">
    <location>
        <begin position="399"/>
        <end position="547"/>
    </location>
</feature>
<sequence length="551" mass="61785">LRLVVYLVTQPHICFARNYSRRYASTMSVLRRPLFGLVQSYRCFSLTACTGNKPKSKLKEWEAVIGIEVHVQITSNSKLFSNSPYKYGAPQNSQVSPFDASIPGTLPVLNRRCVEAAVLTALALNCDIHTVSHFDRKHYFYADMPAGYQITQQRSPLATGGYLDYVVFAPGSQETYSKRATLIQLQLEQDSGKSLHDVLGGRSLIDLNRAGVGLMELVFDACLKDGEEAASLVKELLVTLRTLNVCNGKMEEGALRVDANVSVNRPGEPWGTRTEVKNLNSVRAVVNAVDFEIARQIEVLSSGGEVVNTTMSYDSLKRCTVPMRDKEVVQDYRFMPEPNLPPLVISLHDTDDQAMVSVEKLRNQMPTLPWQHKERLVKGHGLTPHQAQTIVNEDGFLELFFELVSFNDCEVKHIVNWLLLHLLAQLNKADITLPSSSLDAVRFHELLLLIQQQRVSNTTAQEVLELLVNGDMMTPTKIVEENDWWQITDVEQLTQICQTVINENPKDAKKAAKGKERVLNALMTKVHALSNGKAQMKLAKKIMSELLDKLK</sequence>
<dbReference type="InterPro" id="IPR018027">
    <property type="entry name" value="Asn/Gln_amidotransferase"/>
</dbReference>
<dbReference type="Gene3D" id="1.10.10.410">
    <property type="match status" value="1"/>
</dbReference>
<dbReference type="InterPro" id="IPR023168">
    <property type="entry name" value="GatB_Yqey_C_2"/>
</dbReference>
<evidence type="ECO:0000256" key="3">
    <source>
        <dbReference type="ARBA" id="ARBA00022741"/>
    </source>
</evidence>
<evidence type="ECO:0000256" key="1">
    <source>
        <dbReference type="ARBA" id="ARBA00005306"/>
    </source>
</evidence>
<dbReference type="SMART" id="SM00845">
    <property type="entry name" value="GatB_Yqey"/>
    <property type="match status" value="1"/>
</dbReference>
<reference evidence="8" key="1">
    <citation type="journal article" date="2017" name="Ticks Tick Borne Dis.">
        <title>An insight into the sialome of Hyalomma excavatum.</title>
        <authorList>
            <person name="Ribeiro J.M."/>
            <person name="Slovak M."/>
            <person name="Francischetti I.M."/>
        </authorList>
    </citation>
    <scope>NUCLEOTIDE SEQUENCE</scope>
    <source>
        <strain evidence="8">Samish</strain>
        <tissue evidence="8">Salivary glands</tissue>
    </source>
</reference>
<dbReference type="PANTHER" id="PTHR11659:SF0">
    <property type="entry name" value="GLUTAMYL-TRNA(GLN) AMIDOTRANSFERASE SUBUNIT B, MITOCHONDRIAL"/>
    <property type="match status" value="1"/>
</dbReference>
<evidence type="ECO:0000259" key="7">
    <source>
        <dbReference type="SMART" id="SM00845"/>
    </source>
</evidence>
<dbReference type="GO" id="GO:0005524">
    <property type="term" value="F:ATP binding"/>
    <property type="evidence" value="ECO:0007669"/>
    <property type="project" value="UniProtKB-KW"/>
</dbReference>
<keyword evidence="3" id="KW-0547">Nucleotide-binding</keyword>
<comment type="catalytic activity">
    <reaction evidence="6">
        <text>L-glutamyl-tRNA(Gln) + L-glutamine + ATP + H2O = L-glutaminyl-tRNA(Gln) + L-glutamate + ADP + phosphate + H(+)</text>
        <dbReference type="Rhea" id="RHEA:17521"/>
        <dbReference type="Rhea" id="RHEA-COMP:9681"/>
        <dbReference type="Rhea" id="RHEA-COMP:9684"/>
        <dbReference type="ChEBI" id="CHEBI:15377"/>
        <dbReference type="ChEBI" id="CHEBI:15378"/>
        <dbReference type="ChEBI" id="CHEBI:29985"/>
        <dbReference type="ChEBI" id="CHEBI:30616"/>
        <dbReference type="ChEBI" id="CHEBI:43474"/>
        <dbReference type="ChEBI" id="CHEBI:58359"/>
        <dbReference type="ChEBI" id="CHEBI:78520"/>
        <dbReference type="ChEBI" id="CHEBI:78521"/>
        <dbReference type="ChEBI" id="CHEBI:456216"/>
    </reaction>
</comment>
<proteinExistence type="evidence at transcript level"/>
<dbReference type="Pfam" id="PF02637">
    <property type="entry name" value="GatB_Yqey"/>
    <property type="match status" value="1"/>
</dbReference>
<dbReference type="InterPro" id="IPR004413">
    <property type="entry name" value="GatB"/>
</dbReference>
<comment type="similarity">
    <text evidence="1">Belongs to the GatB/GatE family. GatB subfamily.</text>
</comment>
<protein>
    <submittedName>
        <fullName evidence="8">Putative glutamyl-trna amidotransferase subunit b</fullName>
    </submittedName>
</protein>
<dbReference type="GO" id="GO:0050567">
    <property type="term" value="F:glutaminyl-tRNA synthase (glutamine-hydrolyzing) activity"/>
    <property type="evidence" value="ECO:0007669"/>
    <property type="project" value="TreeGrafter"/>
</dbReference>
<organism evidence="8">
    <name type="scientific">Hyalomma excavatum</name>
    <dbReference type="NCBI Taxonomy" id="257692"/>
    <lineage>
        <taxon>Eukaryota</taxon>
        <taxon>Metazoa</taxon>
        <taxon>Ecdysozoa</taxon>
        <taxon>Arthropoda</taxon>
        <taxon>Chelicerata</taxon>
        <taxon>Arachnida</taxon>
        <taxon>Acari</taxon>
        <taxon>Parasitiformes</taxon>
        <taxon>Ixodida</taxon>
        <taxon>Ixodoidea</taxon>
        <taxon>Ixodidae</taxon>
        <taxon>Hyalomminae</taxon>
        <taxon>Hyalomma</taxon>
    </lineage>
</organism>
<evidence type="ECO:0000256" key="2">
    <source>
        <dbReference type="ARBA" id="ARBA00022598"/>
    </source>
</evidence>
<name>A0A131X9C5_9ACAR</name>
<dbReference type="GO" id="GO:0016740">
    <property type="term" value="F:transferase activity"/>
    <property type="evidence" value="ECO:0007669"/>
    <property type="project" value="UniProtKB-KW"/>
</dbReference>
<keyword evidence="4" id="KW-0067">ATP-binding</keyword>
<dbReference type="Pfam" id="PF02934">
    <property type="entry name" value="GatB_N"/>
    <property type="match status" value="1"/>
</dbReference>
<dbReference type="InterPro" id="IPR006075">
    <property type="entry name" value="Asn/Gln-tRNA_Trfase_suB/E_cat"/>
</dbReference>
<dbReference type="AlphaFoldDB" id="A0A131X9C5"/>
<accession>A0A131X9C5</accession>
<dbReference type="NCBIfam" id="TIGR00133">
    <property type="entry name" value="gatB"/>
    <property type="match status" value="1"/>
</dbReference>
<dbReference type="GO" id="GO:0070681">
    <property type="term" value="P:glutaminyl-tRNAGln biosynthesis via transamidation"/>
    <property type="evidence" value="ECO:0007669"/>
    <property type="project" value="TreeGrafter"/>
</dbReference>
<dbReference type="InterPro" id="IPR017959">
    <property type="entry name" value="Asn/Gln-tRNA_amidoTrfase_suB/E"/>
</dbReference>
<keyword evidence="2" id="KW-0436">Ligase</keyword>
<dbReference type="EMBL" id="GEFH01005058">
    <property type="protein sequence ID" value="JAP63523.1"/>
    <property type="molecule type" value="mRNA"/>
</dbReference>
<dbReference type="GO" id="GO:0032543">
    <property type="term" value="P:mitochondrial translation"/>
    <property type="evidence" value="ECO:0007669"/>
    <property type="project" value="TreeGrafter"/>
</dbReference>
<dbReference type="PANTHER" id="PTHR11659">
    <property type="entry name" value="GLUTAMYL-TRNA GLN AMIDOTRANSFERASE SUBUNIT B MITOCHONDRIAL AND PROKARYOTIC PET112-RELATED"/>
    <property type="match status" value="1"/>
</dbReference>
<evidence type="ECO:0000256" key="6">
    <source>
        <dbReference type="ARBA" id="ARBA00047913"/>
    </source>
</evidence>
<dbReference type="HAMAP" id="MF_00121">
    <property type="entry name" value="GatB"/>
    <property type="match status" value="1"/>
</dbReference>
<keyword evidence="5" id="KW-0648">Protein biosynthesis</keyword>
<dbReference type="GO" id="GO:0005739">
    <property type="term" value="C:mitochondrion"/>
    <property type="evidence" value="ECO:0007669"/>
    <property type="project" value="TreeGrafter"/>
</dbReference>
<evidence type="ECO:0000256" key="4">
    <source>
        <dbReference type="ARBA" id="ARBA00022840"/>
    </source>
</evidence>
<evidence type="ECO:0000256" key="5">
    <source>
        <dbReference type="ARBA" id="ARBA00022917"/>
    </source>
</evidence>
<dbReference type="SUPFAM" id="SSF55931">
    <property type="entry name" value="Glutamine synthetase/guanido kinase"/>
    <property type="match status" value="1"/>
</dbReference>
<dbReference type="InterPro" id="IPR003789">
    <property type="entry name" value="Asn/Gln_tRNA_amidoTrase-B-like"/>
</dbReference>
<keyword evidence="8" id="KW-0808">Transferase</keyword>
<dbReference type="GO" id="GO:0030956">
    <property type="term" value="C:glutamyl-tRNA(Gln) amidotransferase complex"/>
    <property type="evidence" value="ECO:0007669"/>
    <property type="project" value="TreeGrafter"/>
</dbReference>